<comment type="similarity">
    <text evidence="1">Belongs to the thioredoxin family. DsbA subfamily.</text>
</comment>
<dbReference type="GO" id="GO:0016853">
    <property type="term" value="F:isomerase activity"/>
    <property type="evidence" value="ECO:0007669"/>
    <property type="project" value="UniProtKB-KW"/>
</dbReference>
<name>A0A7W9YJR7_9ACTN</name>
<keyword evidence="9" id="KW-1185">Reference proteome</keyword>
<keyword evidence="3" id="KW-0560">Oxidoreductase</keyword>
<accession>A0A7W9YJR7</accession>
<dbReference type="Proteomes" id="UP000546642">
    <property type="component" value="Unassembled WGS sequence"/>
</dbReference>
<dbReference type="InterPro" id="IPR012336">
    <property type="entry name" value="Thioredoxin-like_fold"/>
</dbReference>
<comment type="caution">
    <text evidence="8">The sequence shown here is derived from an EMBL/GenBank/DDBJ whole genome shotgun (WGS) entry which is preliminary data.</text>
</comment>
<keyword evidence="6" id="KW-1133">Transmembrane helix</keyword>
<dbReference type="InterPro" id="IPR013766">
    <property type="entry name" value="Thioredoxin_domain"/>
</dbReference>
<dbReference type="SUPFAM" id="SSF52833">
    <property type="entry name" value="Thioredoxin-like"/>
    <property type="match status" value="1"/>
</dbReference>
<evidence type="ECO:0000259" key="7">
    <source>
        <dbReference type="PROSITE" id="PS51352"/>
    </source>
</evidence>
<dbReference type="Gene3D" id="3.40.30.10">
    <property type="entry name" value="Glutaredoxin"/>
    <property type="match status" value="1"/>
</dbReference>
<dbReference type="PANTHER" id="PTHR13887:SF14">
    <property type="entry name" value="DISULFIDE BOND FORMATION PROTEIN D"/>
    <property type="match status" value="1"/>
</dbReference>
<evidence type="ECO:0000313" key="9">
    <source>
        <dbReference type="Proteomes" id="UP000546642"/>
    </source>
</evidence>
<dbReference type="RefSeq" id="WP_184076661.1">
    <property type="nucleotide sequence ID" value="NZ_JACHDS010000001.1"/>
</dbReference>
<proteinExistence type="inferred from homology"/>
<evidence type="ECO:0000256" key="1">
    <source>
        <dbReference type="ARBA" id="ARBA00005791"/>
    </source>
</evidence>
<feature type="transmembrane region" description="Helical" evidence="6">
    <location>
        <begin position="12"/>
        <end position="32"/>
    </location>
</feature>
<dbReference type="Pfam" id="PF13462">
    <property type="entry name" value="Thioredoxin_4"/>
    <property type="match status" value="1"/>
</dbReference>
<reference evidence="8 9" key="1">
    <citation type="submission" date="2020-08" db="EMBL/GenBank/DDBJ databases">
        <title>Sequencing the genomes of 1000 actinobacteria strains.</title>
        <authorList>
            <person name="Klenk H.-P."/>
        </authorList>
    </citation>
    <scope>NUCLEOTIDE SEQUENCE [LARGE SCALE GENOMIC DNA]</scope>
    <source>
        <strain evidence="8 9">DSM 46659</strain>
    </source>
</reference>
<dbReference type="PROSITE" id="PS51352">
    <property type="entry name" value="THIOREDOXIN_2"/>
    <property type="match status" value="1"/>
</dbReference>
<protein>
    <submittedName>
        <fullName evidence="8">Protein-disulfide isomerase</fullName>
    </submittedName>
</protein>
<evidence type="ECO:0000256" key="2">
    <source>
        <dbReference type="ARBA" id="ARBA00022729"/>
    </source>
</evidence>
<keyword evidence="6" id="KW-0472">Membrane</keyword>
<evidence type="ECO:0000313" key="8">
    <source>
        <dbReference type="EMBL" id="MBB6173332.1"/>
    </source>
</evidence>
<dbReference type="GO" id="GO:0016491">
    <property type="term" value="F:oxidoreductase activity"/>
    <property type="evidence" value="ECO:0007669"/>
    <property type="project" value="UniProtKB-KW"/>
</dbReference>
<dbReference type="PANTHER" id="PTHR13887">
    <property type="entry name" value="GLUTATHIONE S-TRANSFERASE KAPPA"/>
    <property type="match status" value="1"/>
</dbReference>
<keyword evidence="8" id="KW-0413">Isomerase</keyword>
<feature type="domain" description="Thioredoxin" evidence="7">
    <location>
        <begin position="39"/>
        <end position="235"/>
    </location>
</feature>
<keyword evidence="5" id="KW-0676">Redox-active center</keyword>
<evidence type="ECO:0000256" key="6">
    <source>
        <dbReference type="SAM" id="Phobius"/>
    </source>
</evidence>
<evidence type="ECO:0000256" key="4">
    <source>
        <dbReference type="ARBA" id="ARBA00023157"/>
    </source>
</evidence>
<dbReference type="InterPro" id="IPR036249">
    <property type="entry name" value="Thioredoxin-like_sf"/>
</dbReference>
<keyword evidence="2" id="KW-0732">Signal</keyword>
<gene>
    <name evidence="8" type="ORF">HNR23_003392</name>
</gene>
<sequence>MPSSDRKSRRLAPWVPLAAGAAILIAIAGYAITASGGEADQPDAPPSAPVSADIRDMGEQLARRDADDPMAMGETDAPVVLIAYSDYNCPFCGRWVRDIQPELMPYVEDGDLRIEWREFPYLGDASTTAARAAHAAGRQGRFWEFHDAYYAEDEKLEGDALQDELDAIAEAIGLDGKRFDDDRESGEAAQAVQRDFDEGVGIGVNGTPAFLINGQPVMGAQPLPVFTQAVDAALDDAEGAA</sequence>
<organism evidence="8 9">
    <name type="scientific">Nocardiopsis mwathae</name>
    <dbReference type="NCBI Taxonomy" id="1472723"/>
    <lineage>
        <taxon>Bacteria</taxon>
        <taxon>Bacillati</taxon>
        <taxon>Actinomycetota</taxon>
        <taxon>Actinomycetes</taxon>
        <taxon>Streptosporangiales</taxon>
        <taxon>Nocardiopsidaceae</taxon>
        <taxon>Nocardiopsis</taxon>
    </lineage>
</organism>
<evidence type="ECO:0000256" key="3">
    <source>
        <dbReference type="ARBA" id="ARBA00023002"/>
    </source>
</evidence>
<keyword evidence="4" id="KW-1015">Disulfide bond</keyword>
<evidence type="ECO:0000256" key="5">
    <source>
        <dbReference type="ARBA" id="ARBA00023284"/>
    </source>
</evidence>
<dbReference type="AlphaFoldDB" id="A0A7W9YJR7"/>
<dbReference type="EMBL" id="JACHDS010000001">
    <property type="protein sequence ID" value="MBB6173332.1"/>
    <property type="molecule type" value="Genomic_DNA"/>
</dbReference>
<keyword evidence="6" id="KW-0812">Transmembrane</keyword>